<dbReference type="InterPro" id="IPR036388">
    <property type="entry name" value="WH-like_DNA-bd_sf"/>
</dbReference>
<evidence type="ECO:0000313" key="2">
    <source>
        <dbReference type="EMBL" id="SBW24110.1"/>
    </source>
</evidence>
<dbReference type="PROSITE" id="PS50995">
    <property type="entry name" value="HTH_MARR_2"/>
    <property type="match status" value="1"/>
</dbReference>
<dbReference type="PRINTS" id="PR00598">
    <property type="entry name" value="HTHMARR"/>
</dbReference>
<evidence type="ECO:0000313" key="3">
    <source>
        <dbReference type="Proteomes" id="UP000199013"/>
    </source>
</evidence>
<keyword evidence="3" id="KW-1185">Reference proteome</keyword>
<dbReference type="Gene3D" id="1.10.10.10">
    <property type="entry name" value="Winged helix-like DNA-binding domain superfamily/Winged helix DNA-binding domain"/>
    <property type="match status" value="1"/>
</dbReference>
<gene>
    <name evidence="2" type="ORF">FDG2_4018</name>
</gene>
<dbReference type="SMART" id="SM00347">
    <property type="entry name" value="HTH_MARR"/>
    <property type="match status" value="1"/>
</dbReference>
<accession>A0A1C3P2V5</accession>
<dbReference type="PANTHER" id="PTHR33164">
    <property type="entry name" value="TRANSCRIPTIONAL REGULATOR, MARR FAMILY"/>
    <property type="match status" value="1"/>
</dbReference>
<dbReference type="InterPro" id="IPR039422">
    <property type="entry name" value="MarR/SlyA-like"/>
</dbReference>
<evidence type="ECO:0000259" key="1">
    <source>
        <dbReference type="PROSITE" id="PS50995"/>
    </source>
</evidence>
<dbReference type="GO" id="GO:0003700">
    <property type="term" value="F:DNA-binding transcription factor activity"/>
    <property type="evidence" value="ECO:0007669"/>
    <property type="project" value="InterPro"/>
</dbReference>
<dbReference type="Proteomes" id="UP000199013">
    <property type="component" value="Unassembled WGS sequence"/>
</dbReference>
<dbReference type="Pfam" id="PF12802">
    <property type="entry name" value="MarR_2"/>
    <property type="match status" value="1"/>
</dbReference>
<name>A0A1C3P2V5_9ACTN</name>
<dbReference type="AlphaFoldDB" id="A0A1C3P2V5"/>
<organism evidence="2 3">
    <name type="scientific">Candidatus Protofrankia californiensis</name>
    <dbReference type="NCBI Taxonomy" id="1839754"/>
    <lineage>
        <taxon>Bacteria</taxon>
        <taxon>Bacillati</taxon>
        <taxon>Actinomycetota</taxon>
        <taxon>Actinomycetes</taxon>
        <taxon>Frankiales</taxon>
        <taxon>Frankiaceae</taxon>
        <taxon>Protofrankia</taxon>
    </lineage>
</organism>
<dbReference type="PANTHER" id="PTHR33164:SF43">
    <property type="entry name" value="HTH-TYPE TRANSCRIPTIONAL REPRESSOR YETL"/>
    <property type="match status" value="1"/>
</dbReference>
<proteinExistence type="predicted"/>
<dbReference type="EMBL" id="FLUV01001692">
    <property type="protein sequence ID" value="SBW24110.1"/>
    <property type="molecule type" value="Genomic_DNA"/>
</dbReference>
<reference evidence="3" key="1">
    <citation type="submission" date="2016-02" db="EMBL/GenBank/DDBJ databases">
        <authorList>
            <person name="Wibberg D."/>
        </authorList>
    </citation>
    <scope>NUCLEOTIDE SEQUENCE [LARGE SCALE GENOMIC DNA]</scope>
</reference>
<dbReference type="InterPro" id="IPR036390">
    <property type="entry name" value="WH_DNA-bd_sf"/>
</dbReference>
<feature type="domain" description="HTH marR-type" evidence="1">
    <location>
        <begin position="8"/>
        <end position="139"/>
    </location>
</feature>
<sequence>METCDPETIGVAAGLVRVSFLVQGIYARAAGRHGLTPAQARLLCILLDAPRGMAELAGLLGVEKAGLTGLVDRVEHRGFVRRTAVPGDRRVLQPTLTPAGRRVAGAFHGEVTGELTALVADMSPVDQERFRCALARIVQVHDVPAVFATVEPGDAATRAGGA</sequence>
<dbReference type="InterPro" id="IPR000835">
    <property type="entry name" value="HTH_MarR-typ"/>
</dbReference>
<protein>
    <recommendedName>
        <fullName evidence="1">HTH marR-type domain-containing protein</fullName>
    </recommendedName>
</protein>
<dbReference type="GO" id="GO:0006950">
    <property type="term" value="P:response to stress"/>
    <property type="evidence" value="ECO:0007669"/>
    <property type="project" value="TreeGrafter"/>
</dbReference>
<dbReference type="SUPFAM" id="SSF46785">
    <property type="entry name" value="Winged helix' DNA-binding domain"/>
    <property type="match status" value="1"/>
</dbReference>